<proteinExistence type="evidence at transcript level"/>
<organism evidence="2">
    <name type="scientific">Lotus japonicus</name>
    <name type="common">Lotus corniculatus var. japonicus</name>
    <dbReference type="NCBI Taxonomy" id="34305"/>
    <lineage>
        <taxon>Eukaryota</taxon>
        <taxon>Viridiplantae</taxon>
        <taxon>Streptophyta</taxon>
        <taxon>Embryophyta</taxon>
        <taxon>Tracheophyta</taxon>
        <taxon>Spermatophyta</taxon>
        <taxon>Magnoliopsida</taxon>
        <taxon>eudicotyledons</taxon>
        <taxon>Gunneridae</taxon>
        <taxon>Pentapetalae</taxon>
        <taxon>rosids</taxon>
        <taxon>fabids</taxon>
        <taxon>Fabales</taxon>
        <taxon>Fabaceae</taxon>
        <taxon>Papilionoideae</taxon>
        <taxon>50 kb inversion clade</taxon>
        <taxon>NPAAA clade</taxon>
        <taxon>Hologalegina</taxon>
        <taxon>robinioid clade</taxon>
        <taxon>Loteae</taxon>
        <taxon>Lotus</taxon>
    </lineage>
</organism>
<sequence length="105" mass="11719">MLIASISGIWSPILNFKLTISSLGGLLSRSLEECFRWRISPSSTRGQMGRLVSSRLILRRLENASNKVSNPSTSTLCFTSICEFWLIVVFLMLSHFTVFGGLVFS</sequence>
<dbReference type="AlphaFoldDB" id="I3T0M6"/>
<keyword evidence="1" id="KW-0812">Transmembrane</keyword>
<accession>I3T0M6</accession>
<keyword evidence="1" id="KW-1133">Transmembrane helix</keyword>
<name>I3T0M6_LOTJA</name>
<keyword evidence="1" id="KW-0472">Membrane</keyword>
<feature type="transmembrane region" description="Helical" evidence="1">
    <location>
        <begin position="84"/>
        <end position="104"/>
    </location>
</feature>
<evidence type="ECO:0000313" key="2">
    <source>
        <dbReference type="EMBL" id="AFK46068.1"/>
    </source>
</evidence>
<evidence type="ECO:0000256" key="1">
    <source>
        <dbReference type="SAM" id="Phobius"/>
    </source>
</evidence>
<protein>
    <submittedName>
        <fullName evidence="2">Uncharacterized protein</fullName>
    </submittedName>
</protein>
<dbReference type="EMBL" id="BT146274">
    <property type="protein sequence ID" value="AFK46068.1"/>
    <property type="molecule type" value="mRNA"/>
</dbReference>
<reference evidence="2" key="1">
    <citation type="submission" date="2012-05" db="EMBL/GenBank/DDBJ databases">
        <authorList>
            <person name="Krishnakumar V."/>
            <person name="Cheung F."/>
            <person name="Xiao Y."/>
            <person name="Chan A."/>
            <person name="Moskal W.A."/>
            <person name="Town C.D."/>
        </authorList>
    </citation>
    <scope>NUCLEOTIDE SEQUENCE</scope>
</reference>